<name>A0A1Q5SKB6_9BACL</name>
<protein>
    <submittedName>
        <fullName evidence="1">Uncharacterized protein</fullName>
    </submittedName>
</protein>
<reference evidence="1 2" key="1">
    <citation type="submission" date="2016-11" db="EMBL/GenBank/DDBJ databases">
        <authorList>
            <person name="Kadnikov V."/>
            <person name="Nazina T."/>
        </authorList>
    </citation>
    <scope>NUCLEOTIDE SEQUENCE [LARGE SCALE GENOMIC DNA]</scope>
    <source>
        <strain evidence="1 2">1017</strain>
    </source>
</reference>
<sequence>MLLEDMILKISQKLFYYVHFHKYPVFEVSASNKTRVQLLQKLVFVLQWL</sequence>
<evidence type="ECO:0000313" key="1">
    <source>
        <dbReference type="EMBL" id="OKO88459.1"/>
    </source>
</evidence>
<dbReference type="AlphaFoldDB" id="A0A1Q5SKB6"/>
<organism evidence="1 2">
    <name type="scientific">Geobacillus proteiniphilus</name>
    <dbReference type="NCBI Taxonomy" id="860353"/>
    <lineage>
        <taxon>Bacteria</taxon>
        <taxon>Bacillati</taxon>
        <taxon>Bacillota</taxon>
        <taxon>Bacilli</taxon>
        <taxon>Bacillales</taxon>
        <taxon>Anoxybacillaceae</taxon>
        <taxon>Geobacillus</taxon>
    </lineage>
</organism>
<reference evidence="2" key="2">
    <citation type="submission" date="2017-01" db="EMBL/GenBank/DDBJ databases">
        <title>Genome sequencing and annotation of Geobacillus sp. 1017, a Hydrocarbon-Oxidizing Thermophilic Bacterium Isolated from a Heavy Oil Reservoir (China).</title>
        <authorList>
            <person name="Kadnikov V.V."/>
            <person name="Mardanov A.V."/>
            <person name="Poltaraus A.B."/>
            <person name="Sokolova D.S."/>
            <person name="Semenova E.M."/>
            <person name="Ravin N.V."/>
            <person name="Tourova T.P."/>
            <person name="Nazina T.N."/>
        </authorList>
    </citation>
    <scope>NUCLEOTIDE SEQUENCE [LARGE SCALE GENOMIC DNA]</scope>
    <source>
        <strain evidence="2">1017</strain>
    </source>
</reference>
<evidence type="ECO:0000313" key="2">
    <source>
        <dbReference type="Proteomes" id="UP000186030"/>
    </source>
</evidence>
<gene>
    <name evidence="1" type="ORF">BRO54_3661</name>
</gene>
<comment type="caution">
    <text evidence="1">The sequence shown here is derived from an EMBL/GenBank/DDBJ whole genome shotgun (WGS) entry which is preliminary data.</text>
</comment>
<accession>A0A1Q5SKB6</accession>
<proteinExistence type="predicted"/>
<dbReference type="Proteomes" id="UP000186030">
    <property type="component" value="Unassembled WGS sequence"/>
</dbReference>
<dbReference type="EMBL" id="MQMG01000075">
    <property type="protein sequence ID" value="OKO88459.1"/>
    <property type="molecule type" value="Genomic_DNA"/>
</dbReference>